<feature type="domain" description="Flagellar hook-length control protein-like C-terminal" evidence="2">
    <location>
        <begin position="362"/>
        <end position="440"/>
    </location>
</feature>
<protein>
    <recommendedName>
        <fullName evidence="2">Flagellar hook-length control protein-like C-terminal domain-containing protein</fullName>
    </recommendedName>
</protein>
<feature type="compositionally biased region" description="Polar residues" evidence="1">
    <location>
        <begin position="42"/>
        <end position="59"/>
    </location>
</feature>
<keyword evidence="4" id="KW-1185">Reference proteome</keyword>
<evidence type="ECO:0000256" key="1">
    <source>
        <dbReference type="SAM" id="MobiDB-lite"/>
    </source>
</evidence>
<dbReference type="InterPro" id="IPR021136">
    <property type="entry name" value="Flagellar_hook_control-like_C"/>
</dbReference>
<gene>
    <name evidence="3" type="ORF">LMG32289_02181</name>
</gene>
<dbReference type="Gene3D" id="3.30.750.140">
    <property type="match status" value="1"/>
</dbReference>
<reference evidence="3 4" key="1">
    <citation type="submission" date="2021-08" db="EMBL/GenBank/DDBJ databases">
        <authorList>
            <person name="Peeters C."/>
        </authorList>
    </citation>
    <scope>NUCLEOTIDE SEQUENCE [LARGE SCALE GENOMIC DNA]</scope>
    <source>
        <strain evidence="3 4">LMG 32289</strain>
    </source>
</reference>
<dbReference type="RefSeq" id="WP_223987218.1">
    <property type="nucleotide sequence ID" value="NZ_CAJZAG010000004.1"/>
</dbReference>
<dbReference type="EMBL" id="CAJZAG010000004">
    <property type="protein sequence ID" value="CAG9170877.1"/>
    <property type="molecule type" value="Genomic_DNA"/>
</dbReference>
<evidence type="ECO:0000313" key="3">
    <source>
        <dbReference type="EMBL" id="CAG9170877.1"/>
    </source>
</evidence>
<dbReference type="InterPro" id="IPR038610">
    <property type="entry name" value="FliK-like_C_sf"/>
</dbReference>
<dbReference type="Pfam" id="PF02120">
    <property type="entry name" value="Flg_hook"/>
    <property type="match status" value="1"/>
</dbReference>
<evidence type="ECO:0000313" key="4">
    <source>
        <dbReference type="Proteomes" id="UP000706525"/>
    </source>
</evidence>
<dbReference type="Proteomes" id="UP000706525">
    <property type="component" value="Unassembled WGS sequence"/>
</dbReference>
<feature type="region of interest" description="Disordered" evidence="1">
    <location>
        <begin position="247"/>
        <end position="270"/>
    </location>
</feature>
<organism evidence="3 4">
    <name type="scientific">Cupriavidus pampae</name>
    <dbReference type="NCBI Taxonomy" id="659251"/>
    <lineage>
        <taxon>Bacteria</taxon>
        <taxon>Pseudomonadati</taxon>
        <taxon>Pseudomonadota</taxon>
        <taxon>Betaproteobacteria</taxon>
        <taxon>Burkholderiales</taxon>
        <taxon>Burkholderiaceae</taxon>
        <taxon>Cupriavidus</taxon>
    </lineage>
</organism>
<name>A0ABN7YG59_9BURK</name>
<sequence length="456" mass="47215">MTGVHLPPSLLPGTAPDSQLTRPALAIDRLAALMPAPEVTQGDVQSSTGGAVPTRQPNGVTPDAGNAAGTAQTTSTRETLSFAARAILDVMGNAETVPMRAAAPLLPAAPTGAANPAAATAMANGLATLVSESGLFYESHLEQWVSGMRPLATLLAEPQGPLRQPVAANGQPQTAAPQSMNQGPVAMLPYSGPATPLPTQQNPAATLAELTRPVVFPPSSTHGTPIPVTGARHDAVAAEVLRASNRIRQPGLASGSQASPAAEERRAGQANAAAQAYQATAEVSHDGYHIARAQREAAIANWNTPEPTPSAADAGPPVHPATEGVVRQQLELLATQQFRFAVDAWPGMPVDWEVTRHEAGQHREGAAEGTAQWSTRLRLALPQLGNVEAVLTLGARGLEARLVTHDTEATTRLNKAGAEFRQQLEARGIALLNLQIQHADTVGDTLVSHSLVGAAT</sequence>
<proteinExistence type="predicted"/>
<comment type="caution">
    <text evidence="3">The sequence shown here is derived from an EMBL/GenBank/DDBJ whole genome shotgun (WGS) entry which is preliminary data.</text>
</comment>
<accession>A0ABN7YG59</accession>
<evidence type="ECO:0000259" key="2">
    <source>
        <dbReference type="Pfam" id="PF02120"/>
    </source>
</evidence>
<feature type="region of interest" description="Disordered" evidence="1">
    <location>
        <begin position="38"/>
        <end position="76"/>
    </location>
</feature>